<dbReference type="Pfam" id="PF03328">
    <property type="entry name" value="HpcH_HpaI"/>
    <property type="match status" value="1"/>
</dbReference>
<feature type="binding site" evidence="4">
    <location>
        <position position="127"/>
    </location>
    <ligand>
        <name>substrate</name>
    </ligand>
</feature>
<dbReference type="AlphaFoldDB" id="A0A931H3W4"/>
<name>A0A931H3W4_9BURK</name>
<dbReference type="InterPro" id="IPR040442">
    <property type="entry name" value="Pyrv_kinase-like_dom_sf"/>
</dbReference>
<comment type="caution">
    <text evidence="7">The sequence shown here is derived from an EMBL/GenBank/DDBJ whole genome shotgun (WGS) entry which is preliminary data.</text>
</comment>
<dbReference type="InterPro" id="IPR015813">
    <property type="entry name" value="Pyrv/PenolPyrv_kinase-like_dom"/>
</dbReference>
<evidence type="ECO:0000313" key="8">
    <source>
        <dbReference type="Proteomes" id="UP000651050"/>
    </source>
</evidence>
<dbReference type="GO" id="GO:0016829">
    <property type="term" value="F:lyase activity"/>
    <property type="evidence" value="ECO:0007669"/>
    <property type="project" value="UniProtKB-KW"/>
</dbReference>
<feature type="binding site" evidence="5">
    <location>
        <position position="153"/>
    </location>
    <ligand>
        <name>Mg(2+)</name>
        <dbReference type="ChEBI" id="CHEBI:18420"/>
    </ligand>
</feature>
<keyword evidence="7" id="KW-0456">Lyase</keyword>
<dbReference type="PANTHER" id="PTHR32308:SF10">
    <property type="entry name" value="CITRATE LYASE SUBUNIT BETA"/>
    <property type="match status" value="1"/>
</dbReference>
<evidence type="ECO:0000256" key="2">
    <source>
        <dbReference type="ARBA" id="ARBA00022723"/>
    </source>
</evidence>
<keyword evidence="8" id="KW-1185">Reference proteome</keyword>
<organism evidence="7 8">
    <name type="scientific">Caenimonas aquaedulcis</name>
    <dbReference type="NCBI Taxonomy" id="2793270"/>
    <lineage>
        <taxon>Bacteria</taxon>
        <taxon>Pseudomonadati</taxon>
        <taxon>Pseudomonadota</taxon>
        <taxon>Betaproteobacteria</taxon>
        <taxon>Burkholderiales</taxon>
        <taxon>Comamonadaceae</taxon>
        <taxon>Caenimonas</taxon>
    </lineage>
</organism>
<feature type="binding site" evidence="4">
    <location>
        <position position="71"/>
    </location>
    <ligand>
        <name>substrate</name>
    </ligand>
</feature>
<protein>
    <submittedName>
        <fullName evidence="7">CoA ester lyase</fullName>
    </submittedName>
</protein>
<proteinExistence type="predicted"/>
<feature type="domain" description="HpcH/HpaI aldolase/citrate lyase" evidence="6">
    <location>
        <begin position="9"/>
        <end position="222"/>
    </location>
</feature>
<evidence type="ECO:0000313" key="7">
    <source>
        <dbReference type="EMBL" id="MBG9388005.1"/>
    </source>
</evidence>
<sequence>MTSVLDRARSFLFVPASRPERFAKALDSGAGCVIVDLEDAVPPDRKDEALDQLVEQLARFADKDLARTMVRINACGSAWHDREVRSLRRWVERGLGGVMLPKAEAPAALHALNAALGGQARLVPLVESLAGLDAADLLARVPQVSRLAFGHLDFQLDLGMRCGPEEPELAPVRFALVAASRRAGIAAPVDGVTLDTSDAVRTSADAHRSRSFGFGAKLCIHPSQVSAVERVLAPTPEELEWARQVVAEAKARNGEAFSLHGKMVDLPVLRLAQGTLLQNESIR</sequence>
<keyword evidence="3 5" id="KW-0460">Magnesium</keyword>
<evidence type="ECO:0000256" key="1">
    <source>
        <dbReference type="ARBA" id="ARBA00001946"/>
    </source>
</evidence>
<dbReference type="PIRSF" id="PIRSF015582">
    <property type="entry name" value="Cit_lyase_B"/>
    <property type="match status" value="1"/>
</dbReference>
<comment type="cofactor">
    <cofactor evidence="1">
        <name>Mg(2+)</name>
        <dbReference type="ChEBI" id="CHEBI:18420"/>
    </cofactor>
</comment>
<dbReference type="InterPro" id="IPR005000">
    <property type="entry name" value="Aldolase/citrate-lyase_domain"/>
</dbReference>
<dbReference type="GO" id="GO:0006107">
    <property type="term" value="P:oxaloacetate metabolic process"/>
    <property type="evidence" value="ECO:0007669"/>
    <property type="project" value="TreeGrafter"/>
</dbReference>
<dbReference type="PANTHER" id="PTHR32308">
    <property type="entry name" value="LYASE BETA SUBUNIT, PUTATIVE (AFU_ORTHOLOGUE AFUA_4G13030)-RELATED"/>
    <property type="match status" value="1"/>
</dbReference>
<evidence type="ECO:0000256" key="3">
    <source>
        <dbReference type="ARBA" id="ARBA00022842"/>
    </source>
</evidence>
<dbReference type="InterPro" id="IPR011206">
    <property type="entry name" value="Citrate_lyase_beta/mcl1/mcl2"/>
</dbReference>
<dbReference type="GO" id="GO:0000287">
    <property type="term" value="F:magnesium ion binding"/>
    <property type="evidence" value="ECO:0007669"/>
    <property type="project" value="TreeGrafter"/>
</dbReference>
<feature type="binding site" evidence="5">
    <location>
        <position position="127"/>
    </location>
    <ligand>
        <name>Mg(2+)</name>
        <dbReference type="ChEBI" id="CHEBI:18420"/>
    </ligand>
</feature>
<keyword evidence="2 5" id="KW-0479">Metal-binding</keyword>
<evidence type="ECO:0000259" key="6">
    <source>
        <dbReference type="Pfam" id="PF03328"/>
    </source>
</evidence>
<evidence type="ECO:0000256" key="4">
    <source>
        <dbReference type="PIRSR" id="PIRSR015582-1"/>
    </source>
</evidence>
<dbReference type="Gene3D" id="3.20.20.60">
    <property type="entry name" value="Phosphoenolpyruvate-binding domains"/>
    <property type="match status" value="1"/>
</dbReference>
<reference evidence="7" key="1">
    <citation type="submission" date="2020-11" db="EMBL/GenBank/DDBJ databases">
        <title>Bacterial whole genome sequence for Caenimonas sp. DR4.4.</title>
        <authorList>
            <person name="Le V."/>
            <person name="Ko S.-R."/>
            <person name="Ahn C.-Y."/>
            <person name="Oh H.-M."/>
        </authorList>
    </citation>
    <scope>NUCLEOTIDE SEQUENCE</scope>
    <source>
        <strain evidence="7">DR4.4</strain>
    </source>
</reference>
<dbReference type="RefSeq" id="WP_196985884.1">
    <property type="nucleotide sequence ID" value="NZ_JADWYS010000001.1"/>
</dbReference>
<gene>
    <name evidence="7" type="ORF">I5803_08235</name>
</gene>
<dbReference type="Proteomes" id="UP000651050">
    <property type="component" value="Unassembled WGS sequence"/>
</dbReference>
<dbReference type="EMBL" id="JADWYS010000001">
    <property type="protein sequence ID" value="MBG9388005.1"/>
    <property type="molecule type" value="Genomic_DNA"/>
</dbReference>
<accession>A0A931H3W4</accession>
<dbReference type="SUPFAM" id="SSF51621">
    <property type="entry name" value="Phosphoenolpyruvate/pyruvate domain"/>
    <property type="match status" value="1"/>
</dbReference>
<evidence type="ECO:0000256" key="5">
    <source>
        <dbReference type="PIRSR" id="PIRSR015582-2"/>
    </source>
</evidence>